<dbReference type="Pfam" id="PF00309">
    <property type="entry name" value="Sigma54_AID"/>
    <property type="match status" value="1"/>
</dbReference>
<dbReference type="InterPro" id="IPR000394">
    <property type="entry name" value="RNA_pol_sigma_54"/>
</dbReference>
<dbReference type="OrthoDB" id="9814402at2"/>
<dbReference type="InterPro" id="IPR038709">
    <property type="entry name" value="RpoN_core-bd_sf"/>
</dbReference>
<dbReference type="Proteomes" id="UP000002221">
    <property type="component" value="Chromosome"/>
</dbReference>
<feature type="domain" description="RNA polymerase sigma factor 54 DNA-binding" evidence="10">
    <location>
        <begin position="349"/>
        <end position="506"/>
    </location>
</feature>
<proteinExistence type="inferred from homology"/>
<dbReference type="Gene3D" id="1.10.10.60">
    <property type="entry name" value="Homeodomain-like"/>
    <property type="match status" value="1"/>
</dbReference>
<dbReference type="HOGENOM" id="CLU_020569_0_1_10"/>
<name>D0MG37_RHOM4</name>
<dbReference type="GO" id="GO:0003677">
    <property type="term" value="F:DNA binding"/>
    <property type="evidence" value="ECO:0007669"/>
    <property type="project" value="UniProtKB-KW"/>
</dbReference>
<evidence type="ECO:0000313" key="13">
    <source>
        <dbReference type="Proteomes" id="UP000002221"/>
    </source>
</evidence>
<keyword evidence="7" id="KW-0238">DNA-binding</keyword>
<evidence type="ECO:0000256" key="9">
    <source>
        <dbReference type="SAM" id="MobiDB-lite"/>
    </source>
</evidence>
<dbReference type="eggNOG" id="COG1508">
    <property type="taxonomic scope" value="Bacteria"/>
</dbReference>
<evidence type="ECO:0000256" key="4">
    <source>
        <dbReference type="ARBA" id="ARBA00022695"/>
    </source>
</evidence>
<dbReference type="AlphaFoldDB" id="D0MG37"/>
<keyword evidence="13" id="KW-1185">Reference proteome</keyword>
<evidence type="ECO:0000259" key="11">
    <source>
        <dbReference type="Pfam" id="PF04963"/>
    </source>
</evidence>
<evidence type="ECO:0000313" key="12">
    <source>
        <dbReference type="EMBL" id="ACY49526.1"/>
    </source>
</evidence>
<dbReference type="KEGG" id="rmr:Rmar_2654"/>
<evidence type="ECO:0000256" key="1">
    <source>
        <dbReference type="ARBA" id="ARBA00008798"/>
    </source>
</evidence>
<keyword evidence="6" id="KW-0731">Sigma factor</keyword>
<dbReference type="GO" id="GO:0016779">
    <property type="term" value="F:nucleotidyltransferase activity"/>
    <property type="evidence" value="ECO:0007669"/>
    <property type="project" value="UniProtKB-KW"/>
</dbReference>
<dbReference type="EMBL" id="CP001807">
    <property type="protein sequence ID" value="ACY49526.1"/>
    <property type="molecule type" value="Genomic_DNA"/>
</dbReference>
<dbReference type="Pfam" id="PF04963">
    <property type="entry name" value="Sigma54_CBD"/>
    <property type="match status" value="1"/>
</dbReference>
<keyword evidence="5" id="KW-0805">Transcription regulation</keyword>
<dbReference type="Gene3D" id="1.10.10.1330">
    <property type="entry name" value="RNA polymerase sigma-54 factor, core-binding domain"/>
    <property type="match status" value="1"/>
</dbReference>
<feature type="compositionally biased region" description="Acidic residues" evidence="9">
    <location>
        <begin position="48"/>
        <end position="70"/>
    </location>
</feature>
<accession>D0MG37</accession>
<reference evidence="12 13" key="1">
    <citation type="journal article" date="2009" name="Stand. Genomic Sci.">
        <title>Complete genome sequence of Rhodothermus marinus type strain (R-10).</title>
        <authorList>
            <person name="Nolan M."/>
            <person name="Tindall B.J."/>
            <person name="Pomrenke H."/>
            <person name="Lapidus A."/>
            <person name="Copeland A."/>
            <person name="Glavina Del Rio T."/>
            <person name="Lucas S."/>
            <person name="Chen F."/>
            <person name="Tice H."/>
            <person name="Cheng J.F."/>
            <person name="Saunders E."/>
            <person name="Han C."/>
            <person name="Bruce D."/>
            <person name="Goodwin L."/>
            <person name="Chain P."/>
            <person name="Pitluck S."/>
            <person name="Ovchinikova G."/>
            <person name="Pati A."/>
            <person name="Ivanova N."/>
            <person name="Mavromatis K."/>
            <person name="Chen A."/>
            <person name="Palaniappan K."/>
            <person name="Land M."/>
            <person name="Hauser L."/>
            <person name="Chang Y.J."/>
            <person name="Jeffries C.D."/>
            <person name="Brettin T."/>
            <person name="Goker M."/>
            <person name="Bristow J."/>
            <person name="Eisen J.A."/>
            <person name="Markowitz V."/>
            <person name="Hugenholtz P."/>
            <person name="Kyrpides N.C."/>
            <person name="Klenk H.P."/>
            <person name="Detter J.C."/>
        </authorList>
    </citation>
    <scope>NUCLEOTIDE SEQUENCE [LARGE SCALE GENOMIC DNA]</scope>
    <source>
        <strain evidence="13">ATCC 43812 / DSM 4252 / R-10</strain>
    </source>
</reference>
<comment type="similarity">
    <text evidence="1">Belongs to the sigma-54 factor family.</text>
</comment>
<dbReference type="GO" id="GO:0006352">
    <property type="term" value="P:DNA-templated transcription initiation"/>
    <property type="evidence" value="ECO:0007669"/>
    <property type="project" value="InterPro"/>
</dbReference>
<keyword evidence="2" id="KW-0240">DNA-directed RNA polymerase</keyword>
<feature type="domain" description="RNA polymerase sigma factor 54 core-binding" evidence="11">
    <location>
        <begin position="132"/>
        <end position="323"/>
    </location>
</feature>
<protein>
    <submittedName>
        <fullName evidence="12">RNA polymerase, sigma 54 subunit, RpoN</fullName>
    </submittedName>
</protein>
<dbReference type="NCBIfam" id="TIGR02395">
    <property type="entry name" value="rpoN_sigma"/>
    <property type="match status" value="1"/>
</dbReference>
<dbReference type="STRING" id="518766.Rmar_2654"/>
<dbReference type="PRINTS" id="PR00045">
    <property type="entry name" value="SIGMA54FCT"/>
</dbReference>
<dbReference type="NCBIfam" id="NF009118">
    <property type="entry name" value="PRK12469.1"/>
    <property type="match status" value="1"/>
</dbReference>
<dbReference type="GO" id="GO:0000428">
    <property type="term" value="C:DNA-directed RNA polymerase complex"/>
    <property type="evidence" value="ECO:0007669"/>
    <property type="project" value="UniProtKB-KW"/>
</dbReference>
<dbReference type="PROSITE" id="PS00718">
    <property type="entry name" value="SIGMA54_2"/>
    <property type="match status" value="1"/>
</dbReference>
<evidence type="ECO:0000256" key="2">
    <source>
        <dbReference type="ARBA" id="ARBA00022478"/>
    </source>
</evidence>
<dbReference type="PANTHER" id="PTHR32248">
    <property type="entry name" value="RNA POLYMERASE SIGMA-54 FACTOR"/>
    <property type="match status" value="1"/>
</dbReference>
<dbReference type="Pfam" id="PF04552">
    <property type="entry name" value="Sigma54_DBD"/>
    <property type="match status" value="1"/>
</dbReference>
<dbReference type="PROSITE" id="PS50044">
    <property type="entry name" value="SIGMA54_3"/>
    <property type="match status" value="1"/>
</dbReference>
<dbReference type="InterPro" id="IPR007634">
    <property type="entry name" value="RNA_pol_sigma_54_DNA-bd"/>
</dbReference>
<keyword evidence="8" id="KW-0804">Transcription</keyword>
<dbReference type="PIRSF" id="PIRSF000774">
    <property type="entry name" value="RpoN"/>
    <property type="match status" value="1"/>
</dbReference>
<gene>
    <name evidence="12" type="ordered locus">Rmar_2654</name>
</gene>
<feature type="region of interest" description="Disordered" evidence="9">
    <location>
        <begin position="40"/>
        <end position="97"/>
    </location>
</feature>
<evidence type="ECO:0000256" key="7">
    <source>
        <dbReference type="ARBA" id="ARBA00023125"/>
    </source>
</evidence>
<evidence type="ECO:0000256" key="5">
    <source>
        <dbReference type="ARBA" id="ARBA00023015"/>
    </source>
</evidence>
<evidence type="ECO:0000256" key="6">
    <source>
        <dbReference type="ARBA" id="ARBA00023082"/>
    </source>
</evidence>
<organism evidence="12 13">
    <name type="scientific">Rhodothermus marinus (strain ATCC 43812 / DSM 4252 / R-10)</name>
    <name type="common">Rhodothermus obamensis</name>
    <dbReference type="NCBI Taxonomy" id="518766"/>
    <lineage>
        <taxon>Bacteria</taxon>
        <taxon>Pseudomonadati</taxon>
        <taxon>Rhodothermota</taxon>
        <taxon>Rhodothermia</taxon>
        <taxon>Rhodothermales</taxon>
        <taxon>Rhodothermaceae</taxon>
        <taxon>Rhodothermus</taxon>
    </lineage>
</organism>
<dbReference type="PANTHER" id="PTHR32248:SF4">
    <property type="entry name" value="RNA POLYMERASE SIGMA-54 FACTOR"/>
    <property type="match status" value="1"/>
</dbReference>
<dbReference type="GO" id="GO:0001216">
    <property type="term" value="F:DNA-binding transcription activator activity"/>
    <property type="evidence" value="ECO:0007669"/>
    <property type="project" value="InterPro"/>
</dbReference>
<evidence type="ECO:0000256" key="3">
    <source>
        <dbReference type="ARBA" id="ARBA00022679"/>
    </source>
</evidence>
<dbReference type="GO" id="GO:0016987">
    <property type="term" value="F:sigma factor activity"/>
    <property type="evidence" value="ECO:0007669"/>
    <property type="project" value="UniProtKB-KW"/>
</dbReference>
<feature type="compositionally biased region" description="Acidic residues" evidence="9">
    <location>
        <begin position="78"/>
        <end position="97"/>
    </location>
</feature>
<dbReference type="RefSeq" id="WP_012845136.1">
    <property type="nucleotide sequence ID" value="NC_013501.1"/>
</dbReference>
<evidence type="ECO:0000256" key="8">
    <source>
        <dbReference type="ARBA" id="ARBA00023163"/>
    </source>
</evidence>
<keyword evidence="4" id="KW-0548">Nucleotidyltransferase</keyword>
<dbReference type="InterPro" id="IPR007046">
    <property type="entry name" value="RNA_pol_sigma_54_core-bd"/>
</dbReference>
<keyword evidence="3" id="KW-0808">Transferase</keyword>
<sequence length="522" mass="60306">MLKLKQEQKLQQKLSPQQIQYIKLLQLPTLALEQRIKAELESNPLLEEGPEEEEETPLEEALDETPETAEAEATSETTETEAETVEEEASTEIEEEIDWEELFNNVDDLYGYKARVDRTDEDEERRELPLPARPSMIEHLREQLVLLDLNETERLIAEQIIGSIDEDGYLRRPLESIVDDLMFTHGVSVTEEDVERVLKQIQRLDPVGIAARDLRECLIVQLEAMPEDTPGREVALRMLREAFKDFAMKHFEALQRKLGVSEAELKEAYDLIQHLNPKPGEGGDVAPQQNYIVPDFTVTYQDGEFIITLNSRNAPQLRISRRYRQMLEQMAAEKKKGKRTNGLDEQTRAFLKNKLESARWFINSINQRRQTMLKVMKAIVELQEDFFKYGEGHLKPMILKDVADRIGMDISTVSRVVNGKYVQTDFGVYPLKYFFSEGLATESGEEVSNREVKALIQRMIEQEDKRNPLSDQKIAELLAKQGFKIARRTVTKYREQLGIPVARLRREIVLDDQQEKEAASEK</sequence>
<evidence type="ECO:0000259" key="10">
    <source>
        <dbReference type="Pfam" id="PF04552"/>
    </source>
</evidence>